<name>A0A8J8NTS8_HALGN</name>
<evidence type="ECO:0000256" key="1">
    <source>
        <dbReference type="SAM" id="MobiDB-lite"/>
    </source>
</evidence>
<feature type="region of interest" description="Disordered" evidence="1">
    <location>
        <begin position="304"/>
        <end position="325"/>
    </location>
</feature>
<protein>
    <submittedName>
        <fullName evidence="2">Uncharacterized protein</fullName>
    </submittedName>
</protein>
<dbReference type="AlphaFoldDB" id="A0A8J8NTS8"/>
<sequence>MKNKNLGIIDSISSQDARRSITIQANHDLPTELSDYLNSRFQPLDPPPIQPRIIKPLRRDFIPKSQTPAIGSSRRHYTNYQTNEIVQNTQYQGYAPFYLNQSKDTSFSSQFAYMYQDDSLSAMDRKKMQAFMSHQKRLERIQRNLMLKSLIDEENLKIHRMQQALEERRRKQIDIKMNEAAKKIQNAYRRKKDGKSMLTHLKDVMKRLQEAEKAKIRLFDTLENMQEETHRYYHNYLMKNIDKIIFLQSFVRGRIVRREFQELLRRQQLVNRIATRADKLYVDLFKKFGMQMFKDLLFDAKGNKIPAKPKKQAGKDAKPRQSRAK</sequence>
<reference evidence="2" key="1">
    <citation type="submission" date="2019-06" db="EMBL/GenBank/DDBJ databases">
        <authorList>
            <person name="Zheng W."/>
        </authorList>
    </citation>
    <scope>NUCLEOTIDE SEQUENCE</scope>
    <source>
        <strain evidence="2">QDHG01</strain>
    </source>
</reference>
<organism evidence="2 3">
    <name type="scientific">Halteria grandinella</name>
    <dbReference type="NCBI Taxonomy" id="5974"/>
    <lineage>
        <taxon>Eukaryota</taxon>
        <taxon>Sar</taxon>
        <taxon>Alveolata</taxon>
        <taxon>Ciliophora</taxon>
        <taxon>Intramacronucleata</taxon>
        <taxon>Spirotrichea</taxon>
        <taxon>Stichotrichia</taxon>
        <taxon>Sporadotrichida</taxon>
        <taxon>Halteriidae</taxon>
        <taxon>Halteria</taxon>
    </lineage>
</organism>
<dbReference type="InterPro" id="IPR000048">
    <property type="entry name" value="IQ_motif_EF-hand-BS"/>
</dbReference>
<keyword evidence="3" id="KW-1185">Reference proteome</keyword>
<accession>A0A8J8NTS8</accession>
<dbReference type="PROSITE" id="PS50096">
    <property type="entry name" value="IQ"/>
    <property type="match status" value="1"/>
</dbReference>
<dbReference type="Pfam" id="PF00612">
    <property type="entry name" value="IQ"/>
    <property type="match status" value="1"/>
</dbReference>
<dbReference type="EMBL" id="RRYP01005685">
    <property type="protein sequence ID" value="TNV81832.1"/>
    <property type="molecule type" value="Genomic_DNA"/>
</dbReference>
<dbReference type="Proteomes" id="UP000785679">
    <property type="component" value="Unassembled WGS sequence"/>
</dbReference>
<evidence type="ECO:0000313" key="2">
    <source>
        <dbReference type="EMBL" id="TNV81832.1"/>
    </source>
</evidence>
<proteinExistence type="predicted"/>
<gene>
    <name evidence="2" type="ORF">FGO68_gene4282</name>
</gene>
<comment type="caution">
    <text evidence="2">The sequence shown here is derived from an EMBL/GenBank/DDBJ whole genome shotgun (WGS) entry which is preliminary data.</text>
</comment>
<evidence type="ECO:0000313" key="3">
    <source>
        <dbReference type="Proteomes" id="UP000785679"/>
    </source>
</evidence>